<evidence type="ECO:0000259" key="3">
    <source>
        <dbReference type="PROSITE" id="PS50893"/>
    </source>
</evidence>
<dbReference type="SMART" id="SM00382">
    <property type="entry name" value="AAA"/>
    <property type="match status" value="1"/>
</dbReference>
<organism evidence="4 5">
    <name type="scientific">Yoonia rhodophyticola</name>
    <dbReference type="NCBI Taxonomy" id="3137370"/>
    <lineage>
        <taxon>Bacteria</taxon>
        <taxon>Pseudomonadati</taxon>
        <taxon>Pseudomonadota</taxon>
        <taxon>Alphaproteobacteria</taxon>
        <taxon>Rhodobacterales</taxon>
        <taxon>Paracoccaceae</taxon>
        <taxon>Yoonia</taxon>
    </lineage>
</organism>
<sequence length="226" mass="24337">MTVRRRGKLLVGPVDLTLGPAGLTIVLGPNGSGKTTLLRALHGLERLSAGTVSWQMPAPDCQTRQAFVFQRPVMMRRSVQDNLAYPLTLAGMPRKAARKMAAEWAARVGLGHVLDIPAPQLSGGERQKLALARALMRQPEMLFLDEPCAALDGPATREIETILSQALADGTRILMATHDIGQARRLATDILFMMGGQIIEQGPATAFFANPQTPQAKALINGDIVE</sequence>
<dbReference type="GO" id="GO:0016887">
    <property type="term" value="F:ATP hydrolysis activity"/>
    <property type="evidence" value="ECO:0007669"/>
    <property type="project" value="InterPro"/>
</dbReference>
<evidence type="ECO:0000256" key="2">
    <source>
        <dbReference type="ARBA" id="ARBA00022840"/>
    </source>
</evidence>
<dbReference type="PANTHER" id="PTHR43514">
    <property type="entry name" value="ABC TRANSPORTER I FAMILY MEMBER 10"/>
    <property type="match status" value="1"/>
</dbReference>
<dbReference type="PROSITE" id="PS50893">
    <property type="entry name" value="ABC_TRANSPORTER_2"/>
    <property type="match status" value="1"/>
</dbReference>
<protein>
    <submittedName>
        <fullName evidence="4">ATP-binding cassette domain-containing protein</fullName>
    </submittedName>
</protein>
<dbReference type="EMBL" id="CP151767">
    <property type="protein sequence ID" value="WZU69582.1"/>
    <property type="molecule type" value="Genomic_DNA"/>
</dbReference>
<name>A0AAN0NLS9_9RHOB</name>
<dbReference type="InterPro" id="IPR003439">
    <property type="entry name" value="ABC_transporter-like_ATP-bd"/>
</dbReference>
<keyword evidence="5" id="KW-1185">Reference proteome</keyword>
<dbReference type="InterPro" id="IPR050334">
    <property type="entry name" value="Molybdenum_import_ModC"/>
</dbReference>
<dbReference type="SUPFAM" id="SSF52540">
    <property type="entry name" value="P-loop containing nucleoside triphosphate hydrolases"/>
    <property type="match status" value="1"/>
</dbReference>
<reference evidence="4 5" key="2">
    <citation type="submission" date="2024-08" db="EMBL/GenBank/DDBJ databases">
        <title>Phylogenomic analyses of a clade within the roseobacter group suggest taxonomic reassignments of species of the genera Aestuariivita, Citreicella, Loktanella, Nautella, Pelagibaca, Ruegeria, Thalassobius, Thiobacimonas and Tropicibacter, and the proposal o.</title>
        <authorList>
            <person name="Jeon C.O."/>
        </authorList>
    </citation>
    <scope>NUCLEOTIDE SEQUENCE [LARGE SCALE GENOMIC DNA]</scope>
    <source>
        <strain evidence="4 5">SS1-5</strain>
    </source>
</reference>
<reference evidence="5" key="1">
    <citation type="submission" date="2024-04" db="EMBL/GenBank/DDBJ databases">
        <title>Phylogenomic analyses of a clade within the roseobacter group suggest taxonomic reassignments of species of the genera Aestuariivita, Citreicella, Loktanella, Nautella, Pelagibaca, Ruegeria, Thalassobius, Thiobacimonas and Tropicibacter, and the proposal o.</title>
        <authorList>
            <person name="Jeon C.O."/>
        </authorList>
    </citation>
    <scope>NUCLEOTIDE SEQUENCE [LARGE SCALE GENOMIC DNA]</scope>
    <source>
        <strain evidence="5">SS1-5</strain>
    </source>
</reference>
<proteinExistence type="predicted"/>
<keyword evidence="1" id="KW-0547">Nucleotide-binding</keyword>
<evidence type="ECO:0000313" key="5">
    <source>
        <dbReference type="Proteomes" id="UP001470809"/>
    </source>
</evidence>
<dbReference type="InterPro" id="IPR017871">
    <property type="entry name" value="ABC_transporter-like_CS"/>
</dbReference>
<gene>
    <name evidence="4" type="ORF">AABB31_12245</name>
</gene>
<dbReference type="Gene3D" id="3.40.50.300">
    <property type="entry name" value="P-loop containing nucleotide triphosphate hydrolases"/>
    <property type="match status" value="1"/>
</dbReference>
<dbReference type="KEGG" id="yrh:AABB31_12245"/>
<feature type="domain" description="ABC transporter" evidence="3">
    <location>
        <begin position="3"/>
        <end position="220"/>
    </location>
</feature>
<evidence type="ECO:0000313" key="4">
    <source>
        <dbReference type="EMBL" id="WZU69582.1"/>
    </source>
</evidence>
<dbReference type="PANTHER" id="PTHR43514:SF4">
    <property type="entry name" value="ABC TRANSPORTER I FAMILY MEMBER 10"/>
    <property type="match status" value="1"/>
</dbReference>
<accession>A0AAN0NLS9</accession>
<dbReference type="AlphaFoldDB" id="A0AAN0NLS9"/>
<dbReference type="GO" id="GO:0005524">
    <property type="term" value="F:ATP binding"/>
    <property type="evidence" value="ECO:0007669"/>
    <property type="project" value="UniProtKB-KW"/>
</dbReference>
<dbReference type="RefSeq" id="WP_342078878.1">
    <property type="nucleotide sequence ID" value="NZ_CP151767.2"/>
</dbReference>
<dbReference type="Proteomes" id="UP001470809">
    <property type="component" value="Chromosome"/>
</dbReference>
<dbReference type="InterPro" id="IPR027417">
    <property type="entry name" value="P-loop_NTPase"/>
</dbReference>
<keyword evidence="2 4" id="KW-0067">ATP-binding</keyword>
<dbReference type="InterPro" id="IPR003593">
    <property type="entry name" value="AAA+_ATPase"/>
</dbReference>
<dbReference type="PROSITE" id="PS00211">
    <property type="entry name" value="ABC_TRANSPORTER_1"/>
    <property type="match status" value="1"/>
</dbReference>
<dbReference type="Pfam" id="PF00005">
    <property type="entry name" value="ABC_tran"/>
    <property type="match status" value="1"/>
</dbReference>
<evidence type="ECO:0000256" key="1">
    <source>
        <dbReference type="ARBA" id="ARBA00022741"/>
    </source>
</evidence>